<dbReference type="KEGG" id="mec:Q7C_1360"/>
<evidence type="ECO:0000313" key="2">
    <source>
        <dbReference type="EMBL" id="AFJ02510.1"/>
    </source>
</evidence>
<dbReference type="HOGENOM" id="CLU_2193847_0_0_6"/>
<keyword evidence="1" id="KW-0812">Transmembrane</keyword>
<organism evidence="2 3">
    <name type="scientific">Methylophaga frappieri (strain ATCC BAA-2434 / DSM 25690 / JAM7)</name>
    <dbReference type="NCBI Taxonomy" id="754477"/>
    <lineage>
        <taxon>Bacteria</taxon>
        <taxon>Pseudomonadati</taxon>
        <taxon>Pseudomonadota</taxon>
        <taxon>Gammaproteobacteria</taxon>
        <taxon>Thiotrichales</taxon>
        <taxon>Piscirickettsiaceae</taxon>
        <taxon>Methylophaga</taxon>
    </lineage>
</organism>
<accession>I1YHW7</accession>
<dbReference type="Proteomes" id="UP000009145">
    <property type="component" value="Chromosome"/>
</dbReference>
<dbReference type="STRING" id="754477.Q7C_1360"/>
<dbReference type="PATRIC" id="fig|754477.3.peg.1341"/>
<proteinExistence type="predicted"/>
<dbReference type="AlphaFoldDB" id="I1YHW7"/>
<reference evidence="2 3" key="1">
    <citation type="journal article" date="2012" name="J. Bacteriol.">
        <title>Complete genome sequences of Methylophaga sp. strain JAM1 and Methylophaga sp. strain JAM7.</title>
        <authorList>
            <person name="Villeneuve C."/>
            <person name="Martineau C."/>
            <person name="Mauffrey F."/>
            <person name="Villemur R."/>
        </authorList>
    </citation>
    <scope>NUCLEOTIDE SEQUENCE [LARGE SCALE GENOMIC DNA]</scope>
    <source>
        <strain evidence="2 3">JAM7</strain>
    </source>
</reference>
<keyword evidence="3" id="KW-1185">Reference proteome</keyword>
<sequence>MLSSLLALQGLLMLVISQQGKLILEQPLDRYYTLLFQITASLLLSIAILMWLPRDDVSMGISHAIMLFGVIALIPVFMLTYRKAWIPRFASLVPLIGISYQILLIYKN</sequence>
<dbReference type="InterPro" id="IPR021762">
    <property type="entry name" value="DUF3325"/>
</dbReference>
<evidence type="ECO:0000313" key="3">
    <source>
        <dbReference type="Proteomes" id="UP000009145"/>
    </source>
</evidence>
<feature type="transmembrane region" description="Helical" evidence="1">
    <location>
        <begin position="59"/>
        <end position="79"/>
    </location>
</feature>
<dbReference type="EMBL" id="CP003380">
    <property type="protein sequence ID" value="AFJ02510.1"/>
    <property type="molecule type" value="Genomic_DNA"/>
</dbReference>
<protein>
    <submittedName>
        <fullName evidence="2">Uncharacterized protein</fullName>
    </submittedName>
</protein>
<keyword evidence="1" id="KW-0472">Membrane</keyword>
<name>I1YHW7_METFJ</name>
<dbReference type="Pfam" id="PF11804">
    <property type="entry name" value="DUF3325"/>
    <property type="match status" value="1"/>
</dbReference>
<keyword evidence="1" id="KW-1133">Transmembrane helix</keyword>
<feature type="transmembrane region" description="Helical" evidence="1">
    <location>
        <begin position="85"/>
        <end position="106"/>
    </location>
</feature>
<evidence type="ECO:0000256" key="1">
    <source>
        <dbReference type="SAM" id="Phobius"/>
    </source>
</evidence>
<feature type="transmembrane region" description="Helical" evidence="1">
    <location>
        <begin position="33"/>
        <end position="52"/>
    </location>
</feature>
<gene>
    <name evidence="2" type="ordered locus">Q7C_1360</name>
</gene>